<evidence type="ECO:0000313" key="3">
    <source>
        <dbReference type="Proteomes" id="UP001279734"/>
    </source>
</evidence>
<comment type="caution">
    <text evidence="2">The sequence shown here is derived from an EMBL/GenBank/DDBJ whole genome shotgun (WGS) entry which is preliminary data.</text>
</comment>
<evidence type="ECO:0000256" key="1">
    <source>
        <dbReference type="SAM" id="MobiDB-lite"/>
    </source>
</evidence>
<protein>
    <submittedName>
        <fullName evidence="2">Uncharacterized protein</fullName>
    </submittedName>
</protein>
<sequence>MRRGEGERMAAAALVVREKGGRSVIGGGGDARGRENSERKWRSGDVLGCGRLVVPGDGEKQNDDKNHGEDSKAMDLSPFLSSSLVSLWFRGTPSM</sequence>
<feature type="compositionally biased region" description="Basic and acidic residues" evidence="1">
    <location>
        <begin position="57"/>
        <end position="73"/>
    </location>
</feature>
<feature type="region of interest" description="Disordered" evidence="1">
    <location>
        <begin position="21"/>
        <end position="40"/>
    </location>
</feature>
<reference evidence="2" key="1">
    <citation type="submission" date="2023-05" db="EMBL/GenBank/DDBJ databases">
        <title>Nepenthes gracilis genome sequencing.</title>
        <authorList>
            <person name="Fukushima K."/>
        </authorList>
    </citation>
    <scope>NUCLEOTIDE SEQUENCE</scope>
    <source>
        <strain evidence="2">SING2019-196</strain>
    </source>
</reference>
<keyword evidence="3" id="KW-1185">Reference proteome</keyword>
<feature type="compositionally biased region" description="Basic and acidic residues" evidence="1">
    <location>
        <begin position="31"/>
        <end position="40"/>
    </location>
</feature>
<organism evidence="2 3">
    <name type="scientific">Nepenthes gracilis</name>
    <name type="common">Slender pitcher plant</name>
    <dbReference type="NCBI Taxonomy" id="150966"/>
    <lineage>
        <taxon>Eukaryota</taxon>
        <taxon>Viridiplantae</taxon>
        <taxon>Streptophyta</taxon>
        <taxon>Embryophyta</taxon>
        <taxon>Tracheophyta</taxon>
        <taxon>Spermatophyta</taxon>
        <taxon>Magnoliopsida</taxon>
        <taxon>eudicotyledons</taxon>
        <taxon>Gunneridae</taxon>
        <taxon>Pentapetalae</taxon>
        <taxon>Caryophyllales</taxon>
        <taxon>Nepenthaceae</taxon>
        <taxon>Nepenthes</taxon>
    </lineage>
</organism>
<dbReference type="EMBL" id="BSYO01000011">
    <property type="protein sequence ID" value="GMH11330.1"/>
    <property type="molecule type" value="Genomic_DNA"/>
</dbReference>
<dbReference type="AlphaFoldDB" id="A0AAD3SGZ8"/>
<feature type="region of interest" description="Disordered" evidence="1">
    <location>
        <begin position="51"/>
        <end position="74"/>
    </location>
</feature>
<name>A0AAD3SGZ8_NEPGR</name>
<dbReference type="Proteomes" id="UP001279734">
    <property type="component" value="Unassembled WGS sequence"/>
</dbReference>
<accession>A0AAD3SGZ8</accession>
<gene>
    <name evidence="2" type="ORF">Nepgr_013171</name>
</gene>
<evidence type="ECO:0000313" key="2">
    <source>
        <dbReference type="EMBL" id="GMH11330.1"/>
    </source>
</evidence>
<proteinExistence type="predicted"/>